<name>A0A2C9UR61_MANES</name>
<gene>
    <name evidence="2" type="ORF">MANES_13G057800v8</name>
</gene>
<dbReference type="EMBL" id="CM004399">
    <property type="protein sequence ID" value="OAY32947.1"/>
    <property type="molecule type" value="Genomic_DNA"/>
</dbReference>
<evidence type="ECO:0000313" key="3">
    <source>
        <dbReference type="Proteomes" id="UP000091857"/>
    </source>
</evidence>
<evidence type="ECO:0000256" key="1">
    <source>
        <dbReference type="SAM" id="Phobius"/>
    </source>
</evidence>
<keyword evidence="1" id="KW-0812">Transmembrane</keyword>
<sequence length="68" mass="7719">MLRTRLLWFAMGFSVSAAAIGHFVWRDLLAERYTLPYQMQQAFDSLEVRVSNLESGSPMNSNPPQVEG</sequence>
<dbReference type="Proteomes" id="UP000091857">
    <property type="component" value="Chromosome 13"/>
</dbReference>
<organism evidence="2 3">
    <name type="scientific">Manihot esculenta</name>
    <name type="common">Cassava</name>
    <name type="synonym">Jatropha manihot</name>
    <dbReference type="NCBI Taxonomy" id="3983"/>
    <lineage>
        <taxon>Eukaryota</taxon>
        <taxon>Viridiplantae</taxon>
        <taxon>Streptophyta</taxon>
        <taxon>Embryophyta</taxon>
        <taxon>Tracheophyta</taxon>
        <taxon>Spermatophyta</taxon>
        <taxon>Magnoliopsida</taxon>
        <taxon>eudicotyledons</taxon>
        <taxon>Gunneridae</taxon>
        <taxon>Pentapetalae</taxon>
        <taxon>rosids</taxon>
        <taxon>fabids</taxon>
        <taxon>Malpighiales</taxon>
        <taxon>Euphorbiaceae</taxon>
        <taxon>Crotonoideae</taxon>
        <taxon>Manihoteae</taxon>
        <taxon>Manihot</taxon>
    </lineage>
</organism>
<dbReference type="Gramene" id="Manes.13G057800.1.v8.1">
    <property type="protein sequence ID" value="Manes.13G057800.1.v8.1.CDS"/>
    <property type="gene ID" value="Manes.13G057800.v8.1"/>
</dbReference>
<keyword evidence="1" id="KW-1133">Transmembrane helix</keyword>
<protein>
    <submittedName>
        <fullName evidence="2">Uncharacterized protein</fullName>
    </submittedName>
</protein>
<accession>A0A2C9UR61</accession>
<dbReference type="STRING" id="3983.A0A2C9UR61"/>
<dbReference type="AlphaFoldDB" id="A0A2C9UR61"/>
<proteinExistence type="predicted"/>
<reference evidence="3" key="1">
    <citation type="journal article" date="2016" name="Nat. Biotechnol.">
        <title>Sequencing wild and cultivated cassava and related species reveals extensive interspecific hybridization and genetic diversity.</title>
        <authorList>
            <person name="Bredeson J.V."/>
            <person name="Lyons J.B."/>
            <person name="Prochnik S.E."/>
            <person name="Wu G.A."/>
            <person name="Ha C.M."/>
            <person name="Edsinger-Gonzales E."/>
            <person name="Grimwood J."/>
            <person name="Schmutz J."/>
            <person name="Rabbi I.Y."/>
            <person name="Egesi C."/>
            <person name="Nauluvula P."/>
            <person name="Lebot V."/>
            <person name="Ndunguru J."/>
            <person name="Mkamilo G."/>
            <person name="Bart R.S."/>
            <person name="Setter T.L."/>
            <person name="Gleadow R.M."/>
            <person name="Kulakow P."/>
            <person name="Ferguson M.E."/>
            <person name="Rounsley S."/>
            <person name="Rokhsar D.S."/>
        </authorList>
    </citation>
    <scope>NUCLEOTIDE SEQUENCE [LARGE SCALE GENOMIC DNA]</scope>
    <source>
        <strain evidence="3">cv. AM560-2</strain>
    </source>
</reference>
<dbReference type="PANTHER" id="PTHR34970:SF5">
    <property type="entry name" value="PROTEIN, PUTATIVE-RELATED"/>
    <property type="match status" value="1"/>
</dbReference>
<evidence type="ECO:0000313" key="2">
    <source>
        <dbReference type="EMBL" id="OAY32947.1"/>
    </source>
</evidence>
<keyword evidence="3" id="KW-1185">Reference proteome</keyword>
<keyword evidence="1" id="KW-0472">Membrane</keyword>
<dbReference type="OMA" id="FIYKDLW"/>
<dbReference type="PANTHER" id="PTHR34970">
    <property type="entry name" value="ABC TRANSPORTER A FAMILY PROTEIN"/>
    <property type="match status" value="1"/>
</dbReference>
<comment type="caution">
    <text evidence="2">The sequence shown here is derived from an EMBL/GenBank/DDBJ whole genome shotgun (WGS) entry which is preliminary data.</text>
</comment>
<feature type="transmembrane region" description="Helical" evidence="1">
    <location>
        <begin position="6"/>
        <end position="25"/>
    </location>
</feature>